<dbReference type="PRINTS" id="PR00034">
    <property type="entry name" value="HTHCRP"/>
</dbReference>
<sequence length="229" mass="25137">MATSVPKTQLRLPRSGLFRHAPVQMLEVMETLAIQIKLEAHAVLFQQGDEGDTLFALEDGTLEVSVISLEGRKLALDVIQPGNLIGEIALFDPGARTATVTALEPCTLLSISRTDLIPAILANPQLGLDITAAAAKRMRLLTDQLHQQAFLRLPERLARKILHLTSQQTSVAQLAISQEELADFTGASREAVSKTLSKWRQNGVIDLKRQKIIILDRNELRRLGGADII</sequence>
<dbReference type="EMBL" id="JAFBXE010000022">
    <property type="protein sequence ID" value="MBM2414939.1"/>
    <property type="molecule type" value="Genomic_DNA"/>
</dbReference>
<dbReference type="Pfam" id="PF13545">
    <property type="entry name" value="HTH_Crp_2"/>
    <property type="match status" value="1"/>
</dbReference>
<organism evidence="6 8">
    <name type="scientific">Marivita cryptomonadis</name>
    <dbReference type="NCBI Taxonomy" id="505252"/>
    <lineage>
        <taxon>Bacteria</taxon>
        <taxon>Pseudomonadati</taxon>
        <taxon>Pseudomonadota</taxon>
        <taxon>Alphaproteobacteria</taxon>
        <taxon>Rhodobacterales</taxon>
        <taxon>Roseobacteraceae</taxon>
        <taxon>Marivita</taxon>
    </lineage>
</organism>
<dbReference type="GO" id="GO:0005829">
    <property type="term" value="C:cytosol"/>
    <property type="evidence" value="ECO:0007669"/>
    <property type="project" value="TreeGrafter"/>
</dbReference>
<accession>A0A9Q2S446</accession>
<keyword evidence="3" id="KW-0804">Transcription</keyword>
<evidence type="ECO:0000256" key="2">
    <source>
        <dbReference type="ARBA" id="ARBA00023125"/>
    </source>
</evidence>
<dbReference type="PROSITE" id="PS51063">
    <property type="entry name" value="HTH_CRP_2"/>
    <property type="match status" value="1"/>
</dbReference>
<evidence type="ECO:0000259" key="4">
    <source>
        <dbReference type="PROSITE" id="PS50042"/>
    </source>
</evidence>
<comment type="caution">
    <text evidence="6">The sequence shown here is derived from an EMBL/GenBank/DDBJ whole genome shotgun (WGS) entry which is preliminary data.</text>
</comment>
<dbReference type="Proteomes" id="UP000809440">
    <property type="component" value="Unassembled WGS sequence"/>
</dbReference>
<dbReference type="SMART" id="SM00419">
    <property type="entry name" value="HTH_CRP"/>
    <property type="match status" value="1"/>
</dbReference>
<dbReference type="Proteomes" id="UP000755667">
    <property type="component" value="Unassembled WGS sequence"/>
</dbReference>
<evidence type="ECO:0000313" key="7">
    <source>
        <dbReference type="EMBL" id="MBM2419610.1"/>
    </source>
</evidence>
<reference evidence="6 9" key="1">
    <citation type="submission" date="2021-01" db="EMBL/GenBank/DDBJ databases">
        <title>Diatom-associated Roseobacters Show Island Model of Population Structure.</title>
        <authorList>
            <person name="Qu L."/>
            <person name="Feng X."/>
            <person name="Chen Y."/>
            <person name="Li L."/>
            <person name="Wang X."/>
            <person name="Hu Z."/>
            <person name="Wang H."/>
            <person name="Luo H."/>
        </authorList>
    </citation>
    <scope>NUCLEOTIDE SEQUENCE</scope>
    <source>
        <strain evidence="7 9">CC28-63</strain>
        <strain evidence="6">CC28-69</strain>
    </source>
</reference>
<protein>
    <submittedName>
        <fullName evidence="6">Crp/Fnr family transcriptional regulator</fullName>
    </submittedName>
</protein>
<dbReference type="SUPFAM" id="SSF46785">
    <property type="entry name" value="Winged helix' DNA-binding domain"/>
    <property type="match status" value="1"/>
</dbReference>
<evidence type="ECO:0000313" key="9">
    <source>
        <dbReference type="Proteomes" id="UP000809440"/>
    </source>
</evidence>
<dbReference type="CDD" id="cd00038">
    <property type="entry name" value="CAP_ED"/>
    <property type="match status" value="1"/>
</dbReference>
<dbReference type="InterPro" id="IPR036388">
    <property type="entry name" value="WH-like_DNA-bd_sf"/>
</dbReference>
<dbReference type="GO" id="GO:0003700">
    <property type="term" value="F:DNA-binding transcription factor activity"/>
    <property type="evidence" value="ECO:0007669"/>
    <property type="project" value="TreeGrafter"/>
</dbReference>
<dbReference type="SUPFAM" id="SSF51206">
    <property type="entry name" value="cAMP-binding domain-like"/>
    <property type="match status" value="1"/>
</dbReference>
<name>A0A9Q2S446_9RHOB</name>
<dbReference type="InterPro" id="IPR050397">
    <property type="entry name" value="Env_Response_Regulators"/>
</dbReference>
<dbReference type="PROSITE" id="PS50042">
    <property type="entry name" value="CNMP_BINDING_3"/>
    <property type="match status" value="1"/>
</dbReference>
<dbReference type="SMART" id="SM00100">
    <property type="entry name" value="cNMP"/>
    <property type="match status" value="1"/>
</dbReference>
<dbReference type="Gene3D" id="1.10.10.10">
    <property type="entry name" value="Winged helix-like DNA-binding domain superfamily/Winged helix DNA-binding domain"/>
    <property type="match status" value="1"/>
</dbReference>
<dbReference type="Pfam" id="PF00027">
    <property type="entry name" value="cNMP_binding"/>
    <property type="match status" value="1"/>
</dbReference>
<keyword evidence="1" id="KW-0805">Transcription regulation</keyword>
<dbReference type="PANTHER" id="PTHR24567:SF74">
    <property type="entry name" value="HTH-TYPE TRANSCRIPTIONAL REGULATOR ARCR"/>
    <property type="match status" value="1"/>
</dbReference>
<evidence type="ECO:0000256" key="3">
    <source>
        <dbReference type="ARBA" id="ARBA00023163"/>
    </source>
</evidence>
<dbReference type="Gene3D" id="2.60.120.10">
    <property type="entry name" value="Jelly Rolls"/>
    <property type="match status" value="1"/>
</dbReference>
<dbReference type="InterPro" id="IPR014710">
    <property type="entry name" value="RmlC-like_jellyroll"/>
</dbReference>
<dbReference type="InterPro" id="IPR012318">
    <property type="entry name" value="HTH_CRP"/>
</dbReference>
<dbReference type="PROSITE" id="PS00889">
    <property type="entry name" value="CNMP_BINDING_2"/>
    <property type="match status" value="1"/>
</dbReference>
<evidence type="ECO:0000313" key="6">
    <source>
        <dbReference type="EMBL" id="MBM2414939.1"/>
    </source>
</evidence>
<evidence type="ECO:0000256" key="1">
    <source>
        <dbReference type="ARBA" id="ARBA00023015"/>
    </source>
</evidence>
<dbReference type="OrthoDB" id="3525895at2"/>
<dbReference type="InterPro" id="IPR000595">
    <property type="entry name" value="cNMP-bd_dom"/>
</dbReference>
<keyword evidence="2" id="KW-0238">DNA-binding</keyword>
<feature type="domain" description="Cyclic nucleotide-binding" evidence="4">
    <location>
        <begin position="17"/>
        <end position="116"/>
    </location>
</feature>
<dbReference type="EMBL" id="JAFBXF010000022">
    <property type="protein sequence ID" value="MBM2419610.1"/>
    <property type="molecule type" value="Genomic_DNA"/>
</dbReference>
<evidence type="ECO:0000313" key="8">
    <source>
        <dbReference type="Proteomes" id="UP000755667"/>
    </source>
</evidence>
<dbReference type="InterPro" id="IPR018490">
    <property type="entry name" value="cNMP-bd_dom_sf"/>
</dbReference>
<dbReference type="InterPro" id="IPR036390">
    <property type="entry name" value="WH_DNA-bd_sf"/>
</dbReference>
<keyword evidence="9" id="KW-1185">Reference proteome</keyword>
<dbReference type="InterPro" id="IPR018488">
    <property type="entry name" value="cNMP-bd_CS"/>
</dbReference>
<dbReference type="GO" id="GO:0003677">
    <property type="term" value="F:DNA binding"/>
    <property type="evidence" value="ECO:0007669"/>
    <property type="project" value="UniProtKB-KW"/>
</dbReference>
<evidence type="ECO:0000259" key="5">
    <source>
        <dbReference type="PROSITE" id="PS51063"/>
    </source>
</evidence>
<dbReference type="PANTHER" id="PTHR24567">
    <property type="entry name" value="CRP FAMILY TRANSCRIPTIONAL REGULATORY PROTEIN"/>
    <property type="match status" value="1"/>
</dbReference>
<feature type="domain" description="HTH crp-type" evidence="5">
    <location>
        <begin position="151"/>
        <end position="218"/>
    </location>
</feature>
<gene>
    <name evidence="6" type="ORF">JQX41_21755</name>
    <name evidence="7" type="ORF">JQX48_21775</name>
</gene>
<proteinExistence type="predicted"/>
<dbReference type="PRINTS" id="PR00103">
    <property type="entry name" value="CAMPKINASE"/>
</dbReference>
<dbReference type="AlphaFoldDB" id="A0A9Q2S446"/>